<dbReference type="InterPro" id="IPR025455">
    <property type="entry name" value="DUF4276"/>
</dbReference>
<protein>
    <recommendedName>
        <fullName evidence="2">DUF4276 family protein</fullName>
    </recommendedName>
</protein>
<evidence type="ECO:0000313" key="1">
    <source>
        <dbReference type="EMBL" id="VAW42343.1"/>
    </source>
</evidence>
<sequence length="234" mass="26483">MSMGAALRMNRLLVVVEGQTELTFVREVLAPYLDRFNLLTSARLIGKPGYKGGIPPFPKFLREVVAILRQDSTLICTMMFDFYGMPFNWPQRESAGAALQDQKPIIIENGIAEKISQELGPSFNRNRFIPYVQIHEFEALLFSDPQILATAMLKPDSIQLLNKINEQFEHPELINDNVNTAPSKRLLGINPAYQKIIHGNLAAKRMGLQTMREKCPHFNSWVAKLEQVGDGKRS</sequence>
<name>A0A3B0VQ79_9ZZZZ</name>
<dbReference type="EMBL" id="UOEU01000912">
    <property type="protein sequence ID" value="VAW42343.1"/>
    <property type="molecule type" value="Genomic_DNA"/>
</dbReference>
<gene>
    <name evidence="1" type="ORF">MNBD_CHLOROFLEXI01-3677</name>
</gene>
<accession>A0A3B0VQ79</accession>
<organism evidence="1">
    <name type="scientific">hydrothermal vent metagenome</name>
    <dbReference type="NCBI Taxonomy" id="652676"/>
    <lineage>
        <taxon>unclassified sequences</taxon>
        <taxon>metagenomes</taxon>
        <taxon>ecological metagenomes</taxon>
    </lineage>
</organism>
<reference evidence="1" key="1">
    <citation type="submission" date="2018-06" db="EMBL/GenBank/DDBJ databases">
        <authorList>
            <person name="Zhirakovskaya E."/>
        </authorList>
    </citation>
    <scope>NUCLEOTIDE SEQUENCE</scope>
</reference>
<dbReference type="Pfam" id="PF14103">
    <property type="entry name" value="DUF4276"/>
    <property type="match status" value="1"/>
</dbReference>
<proteinExistence type="predicted"/>
<dbReference type="AlphaFoldDB" id="A0A3B0VQ79"/>
<evidence type="ECO:0008006" key="2">
    <source>
        <dbReference type="Google" id="ProtNLM"/>
    </source>
</evidence>